<dbReference type="Gene3D" id="3.40.50.150">
    <property type="entry name" value="Vaccinia Virus protein VP39"/>
    <property type="match status" value="1"/>
</dbReference>
<gene>
    <name evidence="24" type="ORF">Agabi119p4_7220</name>
</gene>
<comment type="caution">
    <text evidence="24">The sequence shown here is derived from an EMBL/GenBank/DDBJ whole genome shotgun (WGS) entry which is preliminary data.</text>
</comment>
<dbReference type="EC" id="2.1.1.319" evidence="4"/>
<dbReference type="GO" id="GO:0035242">
    <property type="term" value="F:protein-arginine omega-N asymmetric methyltransferase activity"/>
    <property type="evidence" value="ECO:0007669"/>
    <property type="project" value="UniProtKB-EC"/>
</dbReference>
<dbReference type="AlphaFoldDB" id="A0A8H7EZ25"/>
<evidence type="ECO:0000256" key="9">
    <source>
        <dbReference type="ARBA" id="ARBA00022691"/>
    </source>
</evidence>
<keyword evidence="16" id="KW-0539">Nucleus</keyword>
<dbReference type="Pfam" id="PF01423">
    <property type="entry name" value="LSM"/>
    <property type="match status" value="1"/>
</dbReference>
<keyword evidence="14" id="KW-0694">RNA-binding</keyword>
<dbReference type="Pfam" id="PF13649">
    <property type="entry name" value="Methyltransf_25"/>
    <property type="match status" value="1"/>
</dbReference>
<evidence type="ECO:0000256" key="14">
    <source>
        <dbReference type="ARBA" id="ARBA00022884"/>
    </source>
</evidence>
<dbReference type="Proteomes" id="UP000629468">
    <property type="component" value="Unassembled WGS sequence"/>
</dbReference>
<evidence type="ECO:0000256" key="6">
    <source>
        <dbReference type="ARBA" id="ARBA00022603"/>
    </source>
</evidence>
<dbReference type="InterPro" id="IPR029063">
    <property type="entry name" value="SAM-dependent_MTases_sf"/>
</dbReference>
<dbReference type="CDD" id="cd02440">
    <property type="entry name" value="AdoMet_MTases"/>
    <property type="match status" value="1"/>
</dbReference>
<feature type="region of interest" description="Disordered" evidence="22">
    <location>
        <begin position="477"/>
        <end position="500"/>
    </location>
</feature>
<keyword evidence="15" id="KW-0508">mRNA splicing</keyword>
<evidence type="ECO:0000256" key="17">
    <source>
        <dbReference type="ARBA" id="ARBA00023274"/>
    </source>
</evidence>
<dbReference type="PROSITE" id="PS51678">
    <property type="entry name" value="SAM_MT_PRMT"/>
    <property type="match status" value="1"/>
</dbReference>
<dbReference type="PANTHER" id="PTHR11006:SF53">
    <property type="entry name" value="PROTEIN ARGININE N-METHYLTRANSFERASE 3"/>
    <property type="match status" value="1"/>
</dbReference>
<dbReference type="InterPro" id="IPR041698">
    <property type="entry name" value="Methyltransf_25"/>
</dbReference>
<dbReference type="GO" id="GO:0000398">
    <property type="term" value="P:mRNA splicing, via spliceosome"/>
    <property type="evidence" value="ECO:0007669"/>
    <property type="project" value="InterPro"/>
</dbReference>
<keyword evidence="9 21" id="KW-0949">S-adenosyl-L-methionine</keyword>
<organism evidence="24 25">
    <name type="scientific">Agaricus bisporus var. burnettii</name>
    <dbReference type="NCBI Taxonomy" id="192524"/>
    <lineage>
        <taxon>Eukaryota</taxon>
        <taxon>Fungi</taxon>
        <taxon>Dikarya</taxon>
        <taxon>Basidiomycota</taxon>
        <taxon>Agaricomycotina</taxon>
        <taxon>Agaricomycetes</taxon>
        <taxon>Agaricomycetidae</taxon>
        <taxon>Agaricales</taxon>
        <taxon>Agaricineae</taxon>
        <taxon>Agaricaceae</taxon>
        <taxon>Agaricus</taxon>
    </lineage>
</organism>
<evidence type="ECO:0000256" key="8">
    <source>
        <dbReference type="ARBA" id="ARBA00022679"/>
    </source>
</evidence>
<dbReference type="EMBL" id="JABXXO010000010">
    <property type="protein sequence ID" value="KAF7767977.1"/>
    <property type="molecule type" value="Genomic_DNA"/>
</dbReference>
<dbReference type="FunFam" id="2.30.30.100:FF:000023">
    <property type="entry name" value="Small nuclear ribonucleoprotein G"/>
    <property type="match status" value="1"/>
</dbReference>
<dbReference type="InterPro" id="IPR025799">
    <property type="entry name" value="Arg_MeTrfase"/>
</dbReference>
<dbReference type="InterPro" id="IPR055135">
    <property type="entry name" value="PRMT_dom"/>
</dbReference>
<dbReference type="InterPro" id="IPR001163">
    <property type="entry name" value="Sm_dom_euk/arc"/>
</dbReference>
<keyword evidence="13" id="KW-0862">Zinc</keyword>
<dbReference type="PROSITE" id="PS52002">
    <property type="entry name" value="SM"/>
    <property type="match status" value="1"/>
</dbReference>
<dbReference type="InterPro" id="IPR010920">
    <property type="entry name" value="LSM_dom_sf"/>
</dbReference>
<dbReference type="GO" id="GO:0042054">
    <property type="term" value="F:histone methyltransferase activity"/>
    <property type="evidence" value="ECO:0007669"/>
    <property type="project" value="TreeGrafter"/>
</dbReference>
<name>A0A8H7EZ25_AGABI</name>
<dbReference type="InterPro" id="IPR049482">
    <property type="entry name" value="ANM3-like_C2H2_Zf"/>
</dbReference>
<evidence type="ECO:0000256" key="18">
    <source>
        <dbReference type="ARBA" id="ARBA00041356"/>
    </source>
</evidence>
<dbReference type="CDD" id="cd01719">
    <property type="entry name" value="Sm_G"/>
    <property type="match status" value="1"/>
</dbReference>
<comment type="catalytic activity">
    <reaction evidence="19">
        <text>L-arginyl-[protein] + 2 S-adenosyl-L-methionine = N(omega),N(omega)-dimethyl-L-arginyl-[protein] + 2 S-adenosyl-L-homocysteine + 2 H(+)</text>
        <dbReference type="Rhea" id="RHEA:48096"/>
        <dbReference type="Rhea" id="RHEA-COMP:10532"/>
        <dbReference type="Rhea" id="RHEA-COMP:11991"/>
        <dbReference type="ChEBI" id="CHEBI:15378"/>
        <dbReference type="ChEBI" id="CHEBI:29965"/>
        <dbReference type="ChEBI" id="CHEBI:57856"/>
        <dbReference type="ChEBI" id="CHEBI:59789"/>
        <dbReference type="ChEBI" id="CHEBI:61897"/>
        <dbReference type="EC" id="2.1.1.319"/>
    </reaction>
    <physiologicalReaction direction="left-to-right" evidence="19">
        <dbReference type="Rhea" id="RHEA:48097"/>
    </physiologicalReaction>
</comment>
<dbReference type="GO" id="GO:0005829">
    <property type="term" value="C:cytosol"/>
    <property type="evidence" value="ECO:0007669"/>
    <property type="project" value="UniProtKB-SubCell"/>
</dbReference>
<feature type="compositionally biased region" description="Acidic residues" evidence="22">
    <location>
        <begin position="29"/>
        <end position="40"/>
    </location>
</feature>
<dbReference type="InterPro" id="IPR047575">
    <property type="entry name" value="Sm"/>
</dbReference>
<dbReference type="SUPFAM" id="SSF50182">
    <property type="entry name" value="Sm-like ribonucleoproteins"/>
    <property type="match status" value="1"/>
</dbReference>
<dbReference type="FunFam" id="3.40.50.150:FF:000003">
    <property type="entry name" value="Blast:Protein arginine N-methyltransferase 1"/>
    <property type="match status" value="1"/>
</dbReference>
<sequence>MSNTPTDAKPTQDLGRKEDDCSTCSSSTGDDDDQNWDDWGSDSHEKQECPSLFDDAKLPSAAEALAYDKEKFGFDLDQVCSVLGLDFHKRVRLVNFLRKNKFSAQKALELTGQEPWFSSDEYLVPVLENDGLLQVLLSDDWSDDDALNGNLEKKIQMLENDLALAQQSLLEHRNYVKQRLDLPTTEEVGPSQTVRDDDKHYFDSYAENDIHAVMIQDQVRTSSYAHFILKNPNLFRDAIVLDVGCGTGILSLFAARSGAKRVIAVDASEIAEKAKKIVKANDFEDTITVIQGKVENVVLPDGISQVDIIISEWMGYALLYESMLDSVLVARDRFLRAGGVMAPSQCKMMIALCDAREIYKDRIGFWDDVYGFDLSEMSKGLCDEAIVDVVGPETLASDPYAVKDLILGEITIRQLEFETDFILKSTVDKRTKINSFVLYFDTFFNRLGQPISPETEVKFIQKGDPVLAEIWPVGGKSAQKRRQSLGPDREDTDSFSTGPQSMPTHWKQTIFMLPEPITVVGDSTVTGSFWLRKRENNSRELDVEIHYAVKLNAETPATEPVVRKYTVRYNDVKCISCIAVGLVESVLLSTTMSKASQPELKKYMDKKLFVHLQGGRKVSGTLRGYDLFLNLVIDDAIEETTPAQKHPIGQVVIRGNSGFDTVFYSFPCALRATKIVFLICH</sequence>
<dbReference type="PANTHER" id="PTHR11006">
    <property type="entry name" value="PROTEIN ARGININE N-METHYLTRANSFERASE"/>
    <property type="match status" value="1"/>
</dbReference>
<keyword evidence="7" id="KW-0507">mRNA processing</keyword>
<dbReference type="SUPFAM" id="SSF57667">
    <property type="entry name" value="beta-beta-alpha zinc fingers"/>
    <property type="match status" value="1"/>
</dbReference>
<accession>A0A8H7EZ25</accession>
<evidence type="ECO:0000256" key="21">
    <source>
        <dbReference type="PROSITE-ProRule" id="PRU01015"/>
    </source>
</evidence>
<evidence type="ECO:0000256" key="22">
    <source>
        <dbReference type="SAM" id="MobiDB-lite"/>
    </source>
</evidence>
<keyword evidence="12" id="KW-0863">Zinc-finger</keyword>
<evidence type="ECO:0000256" key="2">
    <source>
        <dbReference type="ARBA" id="ARBA00004514"/>
    </source>
</evidence>
<keyword evidence="6 21" id="KW-0489">Methyltransferase</keyword>
<evidence type="ECO:0000256" key="13">
    <source>
        <dbReference type="ARBA" id="ARBA00022833"/>
    </source>
</evidence>
<dbReference type="Pfam" id="PF21137">
    <property type="entry name" value="ANM3_C2H2_Zf"/>
    <property type="match status" value="1"/>
</dbReference>
<dbReference type="Gene3D" id="2.70.160.11">
    <property type="entry name" value="Hnrnp arginine n-methyltransferase1"/>
    <property type="match status" value="1"/>
</dbReference>
<evidence type="ECO:0000256" key="16">
    <source>
        <dbReference type="ARBA" id="ARBA00023242"/>
    </source>
</evidence>
<comment type="similarity">
    <text evidence="3">Belongs to the snRNP Sm proteins family.</text>
</comment>
<evidence type="ECO:0000256" key="20">
    <source>
        <dbReference type="ARBA" id="ARBA00049303"/>
    </source>
</evidence>
<dbReference type="GO" id="GO:0005681">
    <property type="term" value="C:spliceosomal complex"/>
    <property type="evidence" value="ECO:0007669"/>
    <property type="project" value="UniProtKB-KW"/>
</dbReference>
<evidence type="ECO:0000256" key="7">
    <source>
        <dbReference type="ARBA" id="ARBA00022664"/>
    </source>
</evidence>
<dbReference type="Pfam" id="PF22528">
    <property type="entry name" value="PRMT_C"/>
    <property type="match status" value="2"/>
</dbReference>
<keyword evidence="8 21" id="KW-0808">Transferase</keyword>
<keyword evidence="17" id="KW-0687">Ribonucleoprotein</keyword>
<evidence type="ECO:0000259" key="23">
    <source>
        <dbReference type="PROSITE" id="PS52002"/>
    </source>
</evidence>
<dbReference type="Gene3D" id="2.30.30.100">
    <property type="match status" value="1"/>
</dbReference>
<proteinExistence type="inferred from homology"/>
<dbReference type="SUPFAM" id="SSF53335">
    <property type="entry name" value="S-adenosyl-L-methionine-dependent methyltransferases"/>
    <property type="match status" value="1"/>
</dbReference>
<dbReference type="GO" id="GO:0008270">
    <property type="term" value="F:zinc ion binding"/>
    <property type="evidence" value="ECO:0007669"/>
    <property type="project" value="UniProtKB-KW"/>
</dbReference>
<dbReference type="InterPro" id="IPR036236">
    <property type="entry name" value="Znf_C2H2_sf"/>
</dbReference>
<comment type="subcellular location">
    <subcellularLocation>
        <location evidence="2">Cytoplasm</location>
        <location evidence="2">Cytosol</location>
    </subcellularLocation>
    <subcellularLocation>
        <location evidence="1">Nucleus</location>
    </subcellularLocation>
</comment>
<feature type="region of interest" description="Disordered" evidence="22">
    <location>
        <begin position="1"/>
        <end position="47"/>
    </location>
</feature>
<dbReference type="GO" id="GO:0032259">
    <property type="term" value="P:methylation"/>
    <property type="evidence" value="ECO:0007669"/>
    <property type="project" value="UniProtKB-KW"/>
</dbReference>
<protein>
    <recommendedName>
        <fullName evidence="4">type I protein arginine methyltransferase</fullName>
        <ecNumber evidence="4">2.1.1.319</ecNumber>
    </recommendedName>
    <alternativeName>
        <fullName evidence="18">Sm protein G</fullName>
    </alternativeName>
</protein>
<evidence type="ECO:0000256" key="1">
    <source>
        <dbReference type="ARBA" id="ARBA00004123"/>
    </source>
</evidence>
<feature type="domain" description="Sm" evidence="23">
    <location>
        <begin position="595"/>
        <end position="667"/>
    </location>
</feature>
<dbReference type="SMART" id="SM00651">
    <property type="entry name" value="Sm"/>
    <property type="match status" value="1"/>
</dbReference>
<evidence type="ECO:0000256" key="3">
    <source>
        <dbReference type="ARBA" id="ARBA00006850"/>
    </source>
</evidence>
<evidence type="ECO:0000256" key="19">
    <source>
        <dbReference type="ARBA" id="ARBA00047384"/>
    </source>
</evidence>
<comment type="catalytic activity">
    <reaction evidence="20">
        <text>L-arginyl-[protein] + S-adenosyl-L-methionine = N(omega)-methyl-L-arginyl-[protein] + S-adenosyl-L-homocysteine + H(+)</text>
        <dbReference type="Rhea" id="RHEA:48100"/>
        <dbReference type="Rhea" id="RHEA-COMP:10532"/>
        <dbReference type="Rhea" id="RHEA-COMP:11990"/>
        <dbReference type="ChEBI" id="CHEBI:15378"/>
        <dbReference type="ChEBI" id="CHEBI:29965"/>
        <dbReference type="ChEBI" id="CHEBI:57856"/>
        <dbReference type="ChEBI" id="CHEBI:59789"/>
        <dbReference type="ChEBI" id="CHEBI:65280"/>
    </reaction>
    <physiologicalReaction direction="left-to-right" evidence="20">
        <dbReference type="Rhea" id="RHEA:48101"/>
    </physiologicalReaction>
</comment>
<evidence type="ECO:0000256" key="5">
    <source>
        <dbReference type="ARBA" id="ARBA00022490"/>
    </source>
</evidence>
<evidence type="ECO:0000313" key="24">
    <source>
        <dbReference type="EMBL" id="KAF7767977.1"/>
    </source>
</evidence>
<evidence type="ECO:0000256" key="10">
    <source>
        <dbReference type="ARBA" id="ARBA00022723"/>
    </source>
</evidence>
<keyword evidence="5" id="KW-0963">Cytoplasm</keyword>
<dbReference type="InterPro" id="IPR034098">
    <property type="entry name" value="Sm_G"/>
</dbReference>
<evidence type="ECO:0000256" key="12">
    <source>
        <dbReference type="ARBA" id="ARBA00022771"/>
    </source>
</evidence>
<evidence type="ECO:0000256" key="11">
    <source>
        <dbReference type="ARBA" id="ARBA00022728"/>
    </source>
</evidence>
<evidence type="ECO:0000256" key="4">
    <source>
        <dbReference type="ARBA" id="ARBA00011925"/>
    </source>
</evidence>
<dbReference type="GO" id="GO:0003723">
    <property type="term" value="F:RNA binding"/>
    <property type="evidence" value="ECO:0007669"/>
    <property type="project" value="UniProtKB-KW"/>
</dbReference>
<evidence type="ECO:0000256" key="15">
    <source>
        <dbReference type="ARBA" id="ARBA00023187"/>
    </source>
</evidence>
<keyword evidence="10" id="KW-0479">Metal-binding</keyword>
<reference evidence="24 25" key="1">
    <citation type="journal article" name="Sci. Rep.">
        <title>Telomere-to-telomere assembled and centromere annotated genomes of the two main subspecies of the button mushroom Agaricus bisporus reveal especially polymorphic chromosome ends.</title>
        <authorList>
            <person name="Sonnenberg A.S.M."/>
            <person name="Sedaghat-Telgerd N."/>
            <person name="Lavrijssen B."/>
            <person name="Ohm R.A."/>
            <person name="Hendrickx P.M."/>
            <person name="Scholtmeijer K."/>
            <person name="Baars J.J.P."/>
            <person name="van Peer A."/>
        </authorList>
    </citation>
    <scope>NUCLEOTIDE SEQUENCE [LARGE SCALE GENOMIC DNA]</scope>
    <source>
        <strain evidence="24 25">H119_p4</strain>
    </source>
</reference>
<keyword evidence="11" id="KW-0747">Spliceosome</keyword>
<evidence type="ECO:0000313" key="25">
    <source>
        <dbReference type="Proteomes" id="UP000629468"/>
    </source>
</evidence>